<reference evidence="1 2" key="1">
    <citation type="submission" date="2023-12" db="EMBL/GenBank/DDBJ databases">
        <title>Novel species of the genus Arcicella isolated from rivers.</title>
        <authorList>
            <person name="Lu H."/>
        </authorList>
    </citation>
    <scope>NUCLEOTIDE SEQUENCE [LARGE SCALE GENOMIC DNA]</scope>
    <source>
        <strain evidence="1 2">KCTC 23307</strain>
    </source>
</reference>
<organism evidence="1 2">
    <name type="scientific">Arcicella rigui</name>
    <dbReference type="NCBI Taxonomy" id="797020"/>
    <lineage>
        <taxon>Bacteria</taxon>
        <taxon>Pseudomonadati</taxon>
        <taxon>Bacteroidota</taxon>
        <taxon>Cytophagia</taxon>
        <taxon>Cytophagales</taxon>
        <taxon>Flectobacillaceae</taxon>
        <taxon>Arcicella</taxon>
    </lineage>
</organism>
<dbReference type="EMBL" id="JAYFUM010000005">
    <property type="protein sequence ID" value="MEA5138427.1"/>
    <property type="molecule type" value="Genomic_DNA"/>
</dbReference>
<accession>A0ABU5Q787</accession>
<proteinExistence type="predicted"/>
<comment type="caution">
    <text evidence="1">The sequence shown here is derived from an EMBL/GenBank/DDBJ whole genome shotgun (WGS) entry which is preliminary data.</text>
</comment>
<keyword evidence="2" id="KW-1185">Reference proteome</keyword>
<name>A0ABU5Q787_9BACT</name>
<protein>
    <submittedName>
        <fullName evidence="1">Uncharacterized protein</fullName>
    </submittedName>
</protein>
<gene>
    <name evidence="1" type="ORF">VB248_04765</name>
</gene>
<dbReference type="RefSeq" id="WP_323295595.1">
    <property type="nucleotide sequence ID" value="NZ_JAYFUM010000005.1"/>
</dbReference>
<evidence type="ECO:0000313" key="1">
    <source>
        <dbReference type="EMBL" id="MEA5138427.1"/>
    </source>
</evidence>
<evidence type="ECO:0000313" key="2">
    <source>
        <dbReference type="Proteomes" id="UP001302949"/>
    </source>
</evidence>
<dbReference type="Proteomes" id="UP001302949">
    <property type="component" value="Unassembled WGS sequence"/>
</dbReference>
<sequence length="64" mass="7486">MTTQEEFAKHQAIQERMVSIAKKMLANKKALQKEIREDLKNPLIKNAIEELKNRSTKITSIYKN</sequence>